<feature type="compositionally biased region" description="Basic and acidic residues" evidence="6">
    <location>
        <begin position="50"/>
        <end position="60"/>
    </location>
</feature>
<evidence type="ECO:0000256" key="6">
    <source>
        <dbReference type="SAM" id="MobiDB-lite"/>
    </source>
</evidence>
<comment type="subcellular location">
    <subcellularLocation>
        <location evidence="1 5">Nucleus</location>
    </subcellularLocation>
</comment>
<keyword evidence="4 5" id="KW-0539">Nucleus</keyword>
<dbReference type="Pfam" id="PF04939">
    <property type="entry name" value="RRS1"/>
    <property type="match status" value="1"/>
</dbReference>
<dbReference type="OrthoDB" id="28455at2759"/>
<protein>
    <recommendedName>
        <fullName evidence="5">Ribosome biogenesis regulatory protein</fullName>
    </recommendedName>
</protein>
<dbReference type="EMBL" id="BQMJ01000063">
    <property type="protein sequence ID" value="GJQ15040.1"/>
    <property type="molecule type" value="Genomic_DNA"/>
</dbReference>
<name>A0A9C7UTY5_9RHOD</name>
<dbReference type="GO" id="GO:0042254">
    <property type="term" value="P:ribosome biogenesis"/>
    <property type="evidence" value="ECO:0007669"/>
    <property type="project" value="UniProtKB-KW"/>
</dbReference>
<evidence type="ECO:0000256" key="4">
    <source>
        <dbReference type="ARBA" id="ARBA00023242"/>
    </source>
</evidence>
<evidence type="ECO:0000256" key="1">
    <source>
        <dbReference type="ARBA" id="ARBA00004123"/>
    </source>
</evidence>
<feature type="compositionally biased region" description="Basic and acidic residues" evidence="6">
    <location>
        <begin position="173"/>
        <end position="187"/>
    </location>
</feature>
<dbReference type="Proteomes" id="UP001061958">
    <property type="component" value="Unassembled WGS sequence"/>
</dbReference>
<evidence type="ECO:0000256" key="3">
    <source>
        <dbReference type="ARBA" id="ARBA00022517"/>
    </source>
</evidence>
<keyword evidence="8" id="KW-1185">Reference proteome</keyword>
<comment type="similarity">
    <text evidence="2 5">Belongs to the RRS1 family.</text>
</comment>
<reference evidence="7" key="2">
    <citation type="submission" date="2022-01" db="EMBL/GenBank/DDBJ databases">
        <authorList>
            <person name="Hirooka S."/>
            <person name="Miyagishima S.Y."/>
        </authorList>
    </citation>
    <scope>NUCLEOTIDE SEQUENCE</scope>
    <source>
        <strain evidence="7">NBRC 102759</strain>
    </source>
</reference>
<organism evidence="7 8">
    <name type="scientific">Galdieria partita</name>
    <dbReference type="NCBI Taxonomy" id="83374"/>
    <lineage>
        <taxon>Eukaryota</taxon>
        <taxon>Rhodophyta</taxon>
        <taxon>Bangiophyceae</taxon>
        <taxon>Galdieriales</taxon>
        <taxon>Galdieriaceae</taxon>
        <taxon>Galdieria</taxon>
    </lineage>
</organism>
<feature type="region of interest" description="Disordered" evidence="6">
    <location>
        <begin position="48"/>
        <end position="71"/>
    </location>
</feature>
<dbReference type="AlphaFoldDB" id="A0A9C7UTY5"/>
<feature type="compositionally biased region" description="Basic and acidic residues" evidence="6">
    <location>
        <begin position="154"/>
        <end position="164"/>
    </location>
</feature>
<dbReference type="GO" id="GO:0005634">
    <property type="term" value="C:nucleus"/>
    <property type="evidence" value="ECO:0007669"/>
    <property type="project" value="UniProtKB-SubCell"/>
</dbReference>
<accession>A0A9C7UTY5</accession>
<feature type="region of interest" description="Disordered" evidence="6">
    <location>
        <begin position="123"/>
        <end position="226"/>
    </location>
</feature>
<comment type="caution">
    <text evidence="7">The sequence shown here is derived from an EMBL/GenBank/DDBJ whole genome shotgun (WGS) entry which is preliminary data.</text>
</comment>
<keyword evidence="3 5" id="KW-0690">Ribosome biogenesis</keyword>
<reference evidence="7" key="1">
    <citation type="journal article" date="2022" name="Proc. Natl. Acad. Sci. U.S.A.">
        <title>Life cycle and functional genomics of the unicellular red alga Galdieria for elucidating algal and plant evolution and industrial use.</title>
        <authorList>
            <person name="Hirooka S."/>
            <person name="Itabashi T."/>
            <person name="Ichinose T.M."/>
            <person name="Onuma R."/>
            <person name="Fujiwara T."/>
            <person name="Yamashita S."/>
            <person name="Jong L.W."/>
            <person name="Tomita R."/>
            <person name="Iwane A.H."/>
            <person name="Miyagishima S.Y."/>
        </authorList>
    </citation>
    <scope>NUCLEOTIDE SEQUENCE</scope>
    <source>
        <strain evidence="7">NBRC 102759</strain>
    </source>
</reference>
<evidence type="ECO:0000313" key="8">
    <source>
        <dbReference type="Proteomes" id="UP001061958"/>
    </source>
</evidence>
<sequence>MDGVEVDLGSLSCADVRPILQGETKQEQEERILRAVEFLVQGLFTLPEQSSERKSQRELPEPFSVIPRAKPIPKEKPLTKWEQFARIRGIRKRKRDKFAWDETRGEFRPIHGYRSINDESDQVILPHDPSLQPGESPFDRVKEGKRNRVKNNRKSQERNKRSIAKDQLSSRPVRTDKYKSKDLEKSAKIASISTRSLGKYGDRNKPRQKLSSIKASHKKNIIPSGAERERTFQAVNDVLKNF</sequence>
<comment type="function">
    <text evidence="5">Involved in ribosomal large subunit assembly.</text>
</comment>
<evidence type="ECO:0000256" key="5">
    <source>
        <dbReference type="RuleBase" id="RU364132"/>
    </source>
</evidence>
<evidence type="ECO:0000256" key="2">
    <source>
        <dbReference type="ARBA" id="ARBA00010077"/>
    </source>
</evidence>
<gene>
    <name evidence="7" type="ORF">GpartN1_g6831.t1</name>
</gene>
<evidence type="ECO:0000313" key="7">
    <source>
        <dbReference type="EMBL" id="GJQ15040.1"/>
    </source>
</evidence>
<feature type="compositionally biased region" description="Basic and acidic residues" evidence="6">
    <location>
        <begin position="137"/>
        <end position="146"/>
    </location>
</feature>
<dbReference type="InterPro" id="IPR007023">
    <property type="entry name" value="Ribosom_reg"/>
</dbReference>
<proteinExistence type="inferred from homology"/>